<dbReference type="InterPro" id="IPR036271">
    <property type="entry name" value="Tet_transcr_reg_TetR-rel_C_sf"/>
</dbReference>
<protein>
    <submittedName>
        <fullName evidence="6">TetR family transcriptional regulator</fullName>
    </submittedName>
</protein>
<evidence type="ECO:0000259" key="5">
    <source>
        <dbReference type="PROSITE" id="PS50977"/>
    </source>
</evidence>
<dbReference type="Gene3D" id="1.10.357.10">
    <property type="entry name" value="Tetracycline Repressor, domain 2"/>
    <property type="match status" value="1"/>
</dbReference>
<comment type="caution">
    <text evidence="6">The sequence shown here is derived from an EMBL/GenBank/DDBJ whole genome shotgun (WGS) entry which is preliminary data.</text>
</comment>
<reference evidence="6 7" key="1">
    <citation type="submission" date="2019-12" db="EMBL/GenBank/DDBJ databases">
        <title>Mucilaginibacter sp. HME9299 genome sequencing and assembly.</title>
        <authorList>
            <person name="Kang H."/>
            <person name="Kim H."/>
            <person name="Joh K."/>
        </authorList>
    </citation>
    <scope>NUCLEOTIDE SEQUENCE [LARGE SCALE GENOMIC DNA]</scope>
    <source>
        <strain evidence="6 7">HME9299</strain>
    </source>
</reference>
<feature type="DNA-binding region" description="H-T-H motif" evidence="4">
    <location>
        <begin position="29"/>
        <end position="48"/>
    </location>
</feature>
<dbReference type="InterPro" id="IPR001647">
    <property type="entry name" value="HTH_TetR"/>
</dbReference>
<keyword evidence="1" id="KW-0805">Transcription regulation</keyword>
<dbReference type="PRINTS" id="PR00455">
    <property type="entry name" value="HTHTETR"/>
</dbReference>
<dbReference type="InterPro" id="IPR050109">
    <property type="entry name" value="HTH-type_TetR-like_transc_reg"/>
</dbReference>
<dbReference type="SUPFAM" id="SSF46689">
    <property type="entry name" value="Homeodomain-like"/>
    <property type="match status" value="1"/>
</dbReference>
<dbReference type="EMBL" id="WQLA01000007">
    <property type="protein sequence ID" value="MVN92792.1"/>
    <property type="molecule type" value="Genomic_DNA"/>
</dbReference>
<evidence type="ECO:0000256" key="2">
    <source>
        <dbReference type="ARBA" id="ARBA00023125"/>
    </source>
</evidence>
<evidence type="ECO:0000256" key="4">
    <source>
        <dbReference type="PROSITE-ProRule" id="PRU00335"/>
    </source>
</evidence>
<gene>
    <name evidence="6" type="ORF">GO816_16780</name>
</gene>
<proteinExistence type="predicted"/>
<dbReference type="PANTHER" id="PTHR30055:SF234">
    <property type="entry name" value="HTH-TYPE TRANSCRIPTIONAL REGULATOR BETI"/>
    <property type="match status" value="1"/>
</dbReference>
<keyword evidence="7" id="KW-1185">Reference proteome</keyword>
<dbReference type="AlphaFoldDB" id="A0A6I4ICC3"/>
<dbReference type="SUPFAM" id="SSF48498">
    <property type="entry name" value="Tetracyclin repressor-like, C-terminal domain"/>
    <property type="match status" value="1"/>
</dbReference>
<dbReference type="PANTHER" id="PTHR30055">
    <property type="entry name" value="HTH-TYPE TRANSCRIPTIONAL REGULATOR RUTR"/>
    <property type="match status" value="1"/>
</dbReference>
<keyword evidence="2 4" id="KW-0238">DNA-binding</keyword>
<dbReference type="GO" id="GO:0003700">
    <property type="term" value="F:DNA-binding transcription factor activity"/>
    <property type="evidence" value="ECO:0007669"/>
    <property type="project" value="TreeGrafter"/>
</dbReference>
<evidence type="ECO:0000256" key="3">
    <source>
        <dbReference type="ARBA" id="ARBA00023163"/>
    </source>
</evidence>
<dbReference type="Pfam" id="PF00440">
    <property type="entry name" value="TetR_N"/>
    <property type="match status" value="1"/>
</dbReference>
<dbReference type="Proteomes" id="UP000434850">
    <property type="component" value="Unassembled WGS sequence"/>
</dbReference>
<organism evidence="6 7">
    <name type="scientific">Mucilaginibacter aquatilis</name>
    <dbReference type="NCBI Taxonomy" id="1517760"/>
    <lineage>
        <taxon>Bacteria</taxon>
        <taxon>Pseudomonadati</taxon>
        <taxon>Bacteroidota</taxon>
        <taxon>Sphingobacteriia</taxon>
        <taxon>Sphingobacteriales</taxon>
        <taxon>Sphingobacteriaceae</taxon>
        <taxon>Mucilaginibacter</taxon>
    </lineage>
</organism>
<dbReference type="PROSITE" id="PS50977">
    <property type="entry name" value="HTH_TETR_2"/>
    <property type="match status" value="1"/>
</dbReference>
<feature type="domain" description="HTH tetR-type" evidence="5">
    <location>
        <begin position="6"/>
        <end position="66"/>
    </location>
</feature>
<name>A0A6I4ICC3_9SPHI</name>
<dbReference type="GO" id="GO:0000976">
    <property type="term" value="F:transcription cis-regulatory region binding"/>
    <property type="evidence" value="ECO:0007669"/>
    <property type="project" value="TreeGrafter"/>
</dbReference>
<evidence type="ECO:0000313" key="6">
    <source>
        <dbReference type="EMBL" id="MVN92792.1"/>
    </source>
</evidence>
<sequence>MGARDTGTEQLIKDTAKRVFFAEGKLHATTQDIADAAGVTRTLLHYYFRSRDILIEKVFREAMQELTARFDAVMGSDFLFKDKIERLIEVYLAEVTEFPYQETFLVTEMILDPSKYHDEDESKKIKKFLKDIKDEMDAGTIKSMDPLQFAINLFSLLTYPLLMAPLHKQMFALTDSRYNKLIKARKQIIMDLLF</sequence>
<keyword evidence="3" id="KW-0804">Transcription</keyword>
<accession>A0A6I4ICC3</accession>
<evidence type="ECO:0000256" key="1">
    <source>
        <dbReference type="ARBA" id="ARBA00023015"/>
    </source>
</evidence>
<dbReference type="InterPro" id="IPR009057">
    <property type="entry name" value="Homeodomain-like_sf"/>
</dbReference>
<dbReference type="OrthoDB" id="9789566at2"/>
<evidence type="ECO:0000313" key="7">
    <source>
        <dbReference type="Proteomes" id="UP000434850"/>
    </source>
</evidence>